<organism evidence="20 21">
    <name type="scientific">Candidatus Aeolococcus gillhamiae</name>
    <dbReference type="NCBI Taxonomy" id="3127015"/>
    <lineage>
        <taxon>Bacteria</taxon>
        <taxon>Bacillati</taxon>
        <taxon>Candidatus Dormiibacterota</taxon>
        <taxon>Candidatus Dormibacteria</taxon>
        <taxon>Candidatus Aeolococcales</taxon>
        <taxon>Candidatus Aeolococcaceae</taxon>
        <taxon>Candidatus Aeolococcus</taxon>
    </lineage>
</organism>
<feature type="binding site" evidence="14">
    <location>
        <position position="794"/>
    </location>
    <ligand>
        <name>Mg(2+)</name>
        <dbReference type="ChEBI" id="CHEBI:18420"/>
    </ligand>
</feature>
<evidence type="ECO:0000256" key="3">
    <source>
        <dbReference type="ARBA" id="ARBA00011994"/>
    </source>
</evidence>
<comment type="similarity">
    <text evidence="2 11">Belongs to the PEP-utilizing enzyme family.</text>
</comment>
<feature type="domain" description="PEP-utilising enzyme C-terminal" evidence="18">
    <location>
        <begin position="560"/>
        <end position="919"/>
    </location>
</feature>
<evidence type="ECO:0000256" key="9">
    <source>
        <dbReference type="ARBA" id="ARBA00022840"/>
    </source>
</evidence>
<dbReference type="EMBL" id="JAEKNS010000129">
    <property type="protein sequence ID" value="MBJ7595669.1"/>
    <property type="molecule type" value="Genomic_DNA"/>
</dbReference>
<feature type="region of interest" description="Disordered" evidence="15">
    <location>
        <begin position="1"/>
        <end position="44"/>
    </location>
</feature>
<dbReference type="AlphaFoldDB" id="A0A2W5ZB61"/>
<dbReference type="Proteomes" id="UP000606991">
    <property type="component" value="Unassembled WGS sequence"/>
</dbReference>
<dbReference type="GO" id="GO:0005524">
    <property type="term" value="F:ATP binding"/>
    <property type="evidence" value="ECO:0007669"/>
    <property type="project" value="UniProtKB-UniRule"/>
</dbReference>
<proteinExistence type="inferred from homology"/>
<evidence type="ECO:0000256" key="13">
    <source>
        <dbReference type="PIRSR" id="PIRSR000853-2"/>
    </source>
</evidence>
<evidence type="ECO:0000256" key="14">
    <source>
        <dbReference type="PIRSR" id="PIRSR000853-3"/>
    </source>
</evidence>
<evidence type="ECO:0000256" key="5">
    <source>
        <dbReference type="ARBA" id="ARBA00022679"/>
    </source>
</evidence>
<dbReference type="InterPro" id="IPR002192">
    <property type="entry name" value="PPDK_AMP/ATP-bd"/>
</dbReference>
<dbReference type="Pfam" id="PF01326">
    <property type="entry name" value="PPDK_N"/>
    <property type="match status" value="3"/>
</dbReference>
<evidence type="ECO:0000256" key="4">
    <source>
        <dbReference type="ARBA" id="ARBA00020138"/>
    </source>
</evidence>
<dbReference type="Gene3D" id="3.20.20.60">
    <property type="entry name" value="Phosphoenolpyruvate-binding domains"/>
    <property type="match status" value="1"/>
</dbReference>
<reference evidence="20 21" key="1">
    <citation type="journal article" date="2017" name="Nature">
        <title>Atmospheric trace gases support primary production in Antarctic desert surface soil.</title>
        <authorList>
            <person name="Ji M."/>
            <person name="Greening C."/>
            <person name="Vanwonterghem I."/>
            <person name="Carere C.R."/>
            <person name="Bay S.K."/>
            <person name="Steen J.A."/>
            <person name="Montgomery K."/>
            <person name="Lines T."/>
            <person name="Beardall J."/>
            <person name="van Dorst J."/>
            <person name="Snape I."/>
            <person name="Stott M.B."/>
            <person name="Hugenholtz P."/>
            <person name="Ferrari B.C."/>
        </authorList>
    </citation>
    <scope>NUCLEOTIDE SEQUENCE [LARGE SCALE GENOMIC DNA]</scope>
    <source>
        <strain evidence="20">RRmetagenome_bin12</strain>
    </source>
</reference>
<sequence length="928" mass="102084">MPTGTRTGRATRAATPGRPAKSATRSTRAATPRGGASNGSSPRRRARRWVYLFEDGDASMRDLLGGKGAGVAEMTRAGLPVPPGFTITTQACNAFYENKQKFPHGMWEQVLRALKETERKTGKKFGDPANPLLVSVRSGAKFSMPGMMDTVLNLGLNAQTLKGLAALTKDERFAKDAFRRFMQLFSKIVLGINGDLFEHELDAVKTKAKAKSDADLKPAALDEVIQRYRKLVRTHAKIEFPEDPMEQLRAAIGAVFSSWNNKRATDYRNFNKIPHDLGTAVNVQSMVFGNMGDDSGTGVAFTRDPSTGEHVLYGEYLTNAQGEDVVAGIRTPKPISAMAKDLPKAYAQFVRIAKRLEKHYRDVQDMEFTIERGRLYMLQTRSGKRTAEAAVKVAVDMVGERLITKKEAVLRVEPTQVDQLLHTRLDPKAKVTVLATGLAASPGAAYGRAVFDADRAESQAAKGEKVILVRIETNPDDVHGMIAAQGVLTARGGRTSHAAVVARGMGKPCVAGAESVRVDLAKRQFSAGGATVKEGEYFTIDGSTGRVIAGQVAMIDPEISGELKQLLRWADAFRRMEVWANGDYPHDAVLAREFGAQGIGLCRTEHMFMEQSRLPVVQKMILADTEKERRAELAKLLPFQREDFKGILRAMKGLPVVIRLIDPPLHEFLPSLEDLLVEVSTAKATGQPEKKYARAATMLDAVQRLHEQNPMLGLRGCRLGLMFPEIIEMQVRAIIEASVELRRERVDVHPEIMIPLVGTLEELRRTRQYLEATVGTVLNESRTKVHYKFGTMIELPRAALVAGEIAEDAEFFSFGTNDLTQTTFGYSRDDAEGKFLLKYVEEKILPANPFETIDRNGVGRLMAIAVREGRATRPGMTIGICGEHGGDPESIALCEELGLDYVSCSPYRVPVARLAAAHARLASVERDR</sequence>
<dbReference type="GO" id="GO:0016301">
    <property type="term" value="F:kinase activity"/>
    <property type="evidence" value="ECO:0007669"/>
    <property type="project" value="UniProtKB-UniRule"/>
</dbReference>
<feature type="binding site" evidence="14">
    <location>
        <position position="818"/>
    </location>
    <ligand>
        <name>Mg(2+)</name>
        <dbReference type="ChEBI" id="CHEBI:18420"/>
    </ligand>
</feature>
<feature type="active site" description="Tele-phosphohistidine intermediate" evidence="12">
    <location>
        <position position="497"/>
    </location>
</feature>
<dbReference type="SUPFAM" id="SSF52009">
    <property type="entry name" value="Phosphohistidine domain"/>
    <property type="match status" value="1"/>
</dbReference>
<dbReference type="PANTHER" id="PTHR22931">
    <property type="entry name" value="PHOSPHOENOLPYRUVATE DIKINASE-RELATED"/>
    <property type="match status" value="1"/>
</dbReference>
<accession>A0A934N6Q4</accession>
<dbReference type="PROSITE" id="PS00370">
    <property type="entry name" value="PEP_ENZYMES_PHOS_SITE"/>
    <property type="match status" value="1"/>
</dbReference>
<dbReference type="Gene3D" id="1.20.80.30">
    <property type="match status" value="1"/>
</dbReference>
<evidence type="ECO:0000259" key="17">
    <source>
        <dbReference type="Pfam" id="PF01326"/>
    </source>
</evidence>
<dbReference type="Gene3D" id="3.30.1490.20">
    <property type="entry name" value="ATP-grasp fold, A domain"/>
    <property type="match status" value="1"/>
</dbReference>
<dbReference type="Pfam" id="PF02896">
    <property type="entry name" value="PEP-utilizers_C"/>
    <property type="match status" value="1"/>
</dbReference>
<evidence type="ECO:0000313" key="19">
    <source>
        <dbReference type="EMBL" id="MBJ7595669.1"/>
    </source>
</evidence>
<dbReference type="InterPro" id="IPR036637">
    <property type="entry name" value="Phosphohistidine_dom_sf"/>
</dbReference>
<evidence type="ECO:0000256" key="11">
    <source>
        <dbReference type="PIRNR" id="PIRNR000853"/>
    </source>
</evidence>
<dbReference type="InterPro" id="IPR023151">
    <property type="entry name" value="PEP_util_CS"/>
</dbReference>
<evidence type="ECO:0000256" key="2">
    <source>
        <dbReference type="ARBA" id="ARBA00007837"/>
    </source>
</evidence>
<reference evidence="20" key="2">
    <citation type="submission" date="2018-05" db="EMBL/GenBank/DDBJ databases">
        <authorList>
            <person name="Ferrari B."/>
        </authorList>
    </citation>
    <scope>NUCLEOTIDE SEQUENCE</scope>
    <source>
        <strain evidence="20">RRmetagenome_bin12</strain>
    </source>
</reference>
<feature type="active site" description="Proton donor" evidence="12">
    <location>
        <position position="881"/>
    </location>
</feature>
<comment type="caution">
    <text evidence="20">The sequence shown here is derived from an EMBL/GenBank/DDBJ whole genome shotgun (WGS) entry which is preliminary data.</text>
</comment>
<reference evidence="19 22" key="3">
    <citation type="submission" date="2020-10" db="EMBL/GenBank/DDBJ databases">
        <title>Ca. Dormibacterota MAGs.</title>
        <authorList>
            <person name="Montgomery K."/>
        </authorList>
    </citation>
    <scope>NUCLEOTIDE SEQUENCE [LARGE SCALE GENOMIC DNA]</scope>
    <source>
        <strain evidence="19">SC8812_S17_18</strain>
    </source>
</reference>
<evidence type="ECO:0000256" key="15">
    <source>
        <dbReference type="SAM" id="MobiDB-lite"/>
    </source>
</evidence>
<evidence type="ECO:0000259" key="18">
    <source>
        <dbReference type="Pfam" id="PF02896"/>
    </source>
</evidence>
<dbReference type="SUPFAM" id="SSF51621">
    <property type="entry name" value="Phosphoenolpyruvate/pyruvate domain"/>
    <property type="match status" value="1"/>
</dbReference>
<comment type="catalytic activity">
    <reaction evidence="11">
        <text>pyruvate + phosphate + ATP = phosphoenolpyruvate + AMP + diphosphate + H(+)</text>
        <dbReference type="Rhea" id="RHEA:10756"/>
        <dbReference type="ChEBI" id="CHEBI:15361"/>
        <dbReference type="ChEBI" id="CHEBI:15378"/>
        <dbReference type="ChEBI" id="CHEBI:30616"/>
        <dbReference type="ChEBI" id="CHEBI:33019"/>
        <dbReference type="ChEBI" id="CHEBI:43474"/>
        <dbReference type="ChEBI" id="CHEBI:58702"/>
        <dbReference type="ChEBI" id="CHEBI:456215"/>
        <dbReference type="EC" id="2.7.9.1"/>
    </reaction>
</comment>
<dbReference type="InterPro" id="IPR000121">
    <property type="entry name" value="PEP_util_C"/>
</dbReference>
<keyword evidence="6 14" id="KW-0479">Metal-binding</keyword>
<dbReference type="Gene3D" id="3.30.470.20">
    <property type="entry name" value="ATP-grasp fold, B domain"/>
    <property type="match status" value="1"/>
</dbReference>
<dbReference type="InterPro" id="IPR040442">
    <property type="entry name" value="Pyrv_kinase-like_dom_sf"/>
</dbReference>
<dbReference type="InterPro" id="IPR013815">
    <property type="entry name" value="ATP_grasp_subdomain_1"/>
</dbReference>
<evidence type="ECO:0000259" key="16">
    <source>
        <dbReference type="Pfam" id="PF00391"/>
    </source>
</evidence>
<keyword evidence="5 19" id="KW-0808">Transferase</keyword>
<feature type="binding site" evidence="13">
    <location>
        <position position="817"/>
    </location>
    <ligand>
        <name>substrate</name>
    </ligand>
</feature>
<feature type="domain" description="Pyruvate phosphate dikinase AMP/ATP-binding" evidence="17">
    <location>
        <begin position="100"/>
        <end position="337"/>
    </location>
</feature>
<feature type="binding site" evidence="13">
    <location>
        <position position="659"/>
    </location>
    <ligand>
        <name>substrate</name>
    </ligand>
</feature>
<feature type="domain" description="Pyruvate phosphate dikinase AMP/ATP-binding" evidence="17">
    <location>
        <begin position="348"/>
        <end position="398"/>
    </location>
</feature>
<dbReference type="EMBL" id="QHBU01000174">
    <property type="protein sequence ID" value="PZR80065.1"/>
    <property type="molecule type" value="Genomic_DNA"/>
</dbReference>
<evidence type="ECO:0000256" key="8">
    <source>
        <dbReference type="ARBA" id="ARBA00022777"/>
    </source>
</evidence>
<feature type="binding site" evidence="13">
    <location>
        <position position="818"/>
    </location>
    <ligand>
        <name>substrate</name>
    </ligand>
</feature>
<feature type="binding site" evidence="13">
    <location>
        <position position="816"/>
    </location>
    <ligand>
        <name>substrate</name>
    </ligand>
</feature>
<comment type="cofactor">
    <cofactor evidence="1 11 14">
        <name>Mg(2+)</name>
        <dbReference type="ChEBI" id="CHEBI:18420"/>
    </cofactor>
</comment>
<dbReference type="InterPro" id="IPR008279">
    <property type="entry name" value="PEP-util_enz_mobile_dom"/>
</dbReference>
<feature type="binding site" evidence="13">
    <location>
        <position position="794"/>
    </location>
    <ligand>
        <name>substrate</name>
    </ligand>
</feature>
<dbReference type="InterPro" id="IPR018274">
    <property type="entry name" value="PEP_util_AS"/>
</dbReference>
<dbReference type="GO" id="GO:0046872">
    <property type="term" value="F:metal ion binding"/>
    <property type="evidence" value="ECO:0007669"/>
    <property type="project" value="UniProtKB-UniRule"/>
</dbReference>
<evidence type="ECO:0000256" key="12">
    <source>
        <dbReference type="PIRSR" id="PIRSR000853-1"/>
    </source>
</evidence>
<protein>
    <recommendedName>
        <fullName evidence="4 11">Pyruvate, phosphate dikinase</fullName>
        <ecNumber evidence="3 11">2.7.9.1</ecNumber>
    </recommendedName>
</protein>
<gene>
    <name evidence="20" type="ORF">DLM65_09115</name>
    <name evidence="19" type="ORF">JF886_12565</name>
</gene>
<dbReference type="Pfam" id="PF00391">
    <property type="entry name" value="PEP-utilizers"/>
    <property type="match status" value="1"/>
</dbReference>
<dbReference type="PROSITE" id="PS00742">
    <property type="entry name" value="PEP_ENZYMES_2"/>
    <property type="match status" value="1"/>
</dbReference>
<dbReference type="EC" id="2.7.9.1" evidence="3 11"/>
<evidence type="ECO:0000256" key="10">
    <source>
        <dbReference type="ARBA" id="ARBA00022842"/>
    </source>
</evidence>
<evidence type="ECO:0000313" key="20">
    <source>
        <dbReference type="EMBL" id="PZR80065.1"/>
    </source>
</evidence>
<evidence type="ECO:0000313" key="22">
    <source>
        <dbReference type="Proteomes" id="UP000606991"/>
    </source>
</evidence>
<keyword evidence="20" id="KW-0670">Pyruvate</keyword>
<evidence type="ECO:0000256" key="1">
    <source>
        <dbReference type="ARBA" id="ARBA00001946"/>
    </source>
</evidence>
<dbReference type="NCBIfam" id="TIGR01828">
    <property type="entry name" value="pyru_phos_dikin"/>
    <property type="match status" value="1"/>
</dbReference>
<dbReference type="InterPro" id="IPR010121">
    <property type="entry name" value="Pyruvate_phosphate_dikinase"/>
</dbReference>
<feature type="domain" description="PEP-utilising enzyme mobile" evidence="16">
    <location>
        <begin position="464"/>
        <end position="545"/>
    </location>
</feature>
<keyword evidence="7" id="KW-0547">Nucleotide-binding</keyword>
<dbReference type="Gene3D" id="1.10.189.10">
    <property type="entry name" value="Pyruvate Phosphate Dikinase, domain 2"/>
    <property type="match status" value="1"/>
</dbReference>
<keyword evidence="10 14" id="KW-0460">Magnesium</keyword>
<dbReference type="GO" id="GO:0050242">
    <property type="term" value="F:pyruvate, phosphate dikinase activity"/>
    <property type="evidence" value="ECO:0007669"/>
    <property type="project" value="UniProtKB-UniRule"/>
</dbReference>
<keyword evidence="8" id="KW-0418">Kinase</keyword>
<keyword evidence="9" id="KW-0067">ATP-binding</keyword>
<dbReference type="PIRSF" id="PIRSF000853">
    <property type="entry name" value="PPDK"/>
    <property type="match status" value="1"/>
</dbReference>
<accession>A0A2W5ZB61</accession>
<evidence type="ECO:0000256" key="6">
    <source>
        <dbReference type="ARBA" id="ARBA00022723"/>
    </source>
</evidence>
<evidence type="ECO:0000256" key="7">
    <source>
        <dbReference type="ARBA" id="ARBA00022741"/>
    </source>
</evidence>
<feature type="binding site" evidence="13">
    <location>
        <position position="603"/>
    </location>
    <ligand>
        <name>substrate</name>
    </ligand>
</feature>
<evidence type="ECO:0000313" key="21">
    <source>
        <dbReference type="Proteomes" id="UP000248724"/>
    </source>
</evidence>
<feature type="binding site" evidence="13">
    <location>
        <position position="815"/>
    </location>
    <ligand>
        <name>substrate</name>
    </ligand>
</feature>
<dbReference type="Gene3D" id="3.50.30.10">
    <property type="entry name" value="Phosphohistidine domain"/>
    <property type="match status" value="1"/>
</dbReference>
<feature type="domain" description="Pyruvate phosphate dikinase AMP/ATP-binding" evidence="17">
    <location>
        <begin position="62"/>
        <end position="99"/>
    </location>
</feature>
<dbReference type="Proteomes" id="UP000248724">
    <property type="component" value="Unassembled WGS sequence"/>
</dbReference>
<name>A0A2W5ZB61_9BACT</name>
<dbReference type="NCBIfam" id="NF004531">
    <property type="entry name" value="PRK05878.1"/>
    <property type="match status" value="1"/>
</dbReference>
<dbReference type="PANTHER" id="PTHR22931:SF9">
    <property type="entry name" value="PYRUVATE, PHOSPHATE DIKINASE 1, CHLOROPLASTIC"/>
    <property type="match status" value="1"/>
</dbReference>
<feature type="compositionally biased region" description="Low complexity" evidence="15">
    <location>
        <begin position="1"/>
        <end position="35"/>
    </location>
</feature>
<dbReference type="SUPFAM" id="SSF56059">
    <property type="entry name" value="Glutathione synthetase ATP-binding domain-like"/>
    <property type="match status" value="1"/>
</dbReference>
<dbReference type="InterPro" id="IPR015813">
    <property type="entry name" value="Pyrv/PenolPyrv_kinase-like_dom"/>
</dbReference>